<evidence type="ECO:0000313" key="1">
    <source>
        <dbReference type="EMBL" id="KAI7804264.1"/>
    </source>
</evidence>
<proteinExistence type="predicted"/>
<accession>A0A9W7TXJ1</accession>
<reference evidence="1" key="1">
    <citation type="submission" date="2021-02" db="EMBL/GenBank/DDBJ databases">
        <title>Comparative genomics reveals that relaxation of natural selection precedes convergent phenotypic evolution of cavefish.</title>
        <authorList>
            <person name="Peng Z."/>
        </authorList>
    </citation>
    <scope>NUCLEOTIDE SEQUENCE</scope>
    <source>
        <tissue evidence="1">Muscle</tissue>
    </source>
</reference>
<keyword evidence="2" id="KW-1185">Reference proteome</keyword>
<comment type="caution">
    <text evidence="1">The sequence shown here is derived from an EMBL/GenBank/DDBJ whole genome shotgun (WGS) entry which is preliminary data.</text>
</comment>
<dbReference type="AlphaFoldDB" id="A0A9W7TXJ1"/>
<dbReference type="Proteomes" id="UP001059041">
    <property type="component" value="Linkage Group LG10"/>
</dbReference>
<evidence type="ECO:0000313" key="2">
    <source>
        <dbReference type="Proteomes" id="UP001059041"/>
    </source>
</evidence>
<protein>
    <submittedName>
        <fullName evidence="1">Uncharacterized protein</fullName>
    </submittedName>
</protein>
<sequence length="70" mass="7913">MTRTLYNNSPSHDVRPVIVYRPSAGTPKPPRPLLMLISRCRCFRDESVPLCSSRDGMDLVIHTVSRGLFV</sequence>
<dbReference type="EMBL" id="JAFHDT010000010">
    <property type="protein sequence ID" value="KAI7804264.1"/>
    <property type="molecule type" value="Genomic_DNA"/>
</dbReference>
<gene>
    <name evidence="1" type="ORF">IRJ41_004093</name>
</gene>
<name>A0A9W7TXJ1_TRIRA</name>
<organism evidence="1 2">
    <name type="scientific">Triplophysa rosa</name>
    <name type="common">Cave loach</name>
    <dbReference type="NCBI Taxonomy" id="992332"/>
    <lineage>
        <taxon>Eukaryota</taxon>
        <taxon>Metazoa</taxon>
        <taxon>Chordata</taxon>
        <taxon>Craniata</taxon>
        <taxon>Vertebrata</taxon>
        <taxon>Euteleostomi</taxon>
        <taxon>Actinopterygii</taxon>
        <taxon>Neopterygii</taxon>
        <taxon>Teleostei</taxon>
        <taxon>Ostariophysi</taxon>
        <taxon>Cypriniformes</taxon>
        <taxon>Nemacheilidae</taxon>
        <taxon>Triplophysa</taxon>
    </lineage>
</organism>